<evidence type="ECO:0000313" key="1">
    <source>
        <dbReference type="EMBL" id="CAE08016.1"/>
    </source>
</evidence>
<accession>Q7U639</accession>
<organism evidence="1 2">
    <name type="scientific">Parasynechococcus marenigrum (strain WH8102)</name>
    <dbReference type="NCBI Taxonomy" id="84588"/>
    <lineage>
        <taxon>Bacteria</taxon>
        <taxon>Bacillati</taxon>
        <taxon>Cyanobacteriota</taxon>
        <taxon>Cyanophyceae</taxon>
        <taxon>Synechococcales</taxon>
        <taxon>Prochlorococcaceae</taxon>
        <taxon>Parasynechococcus</taxon>
        <taxon>Parasynechococcus marenigrum</taxon>
    </lineage>
</organism>
<name>Q7U639_PARMW</name>
<dbReference type="Proteomes" id="UP000001422">
    <property type="component" value="Chromosome"/>
</dbReference>
<dbReference type="STRING" id="84588.SYNW1501"/>
<sequence>MSLPENPLGLSTLDELIGWTTTYFHFKHALEQVPLQPGEAQQYLEAFTPFRERLAHEMNKQAILEARLPKEMRDKIAAEKPNLLRIRELLS</sequence>
<dbReference type="AlphaFoldDB" id="Q7U639"/>
<gene>
    <name evidence="1" type="ordered locus">SYNW1501</name>
</gene>
<protein>
    <submittedName>
        <fullName evidence="1">Uncharacterized protein</fullName>
    </submittedName>
</protein>
<dbReference type="RefSeq" id="WP_011128365.1">
    <property type="nucleotide sequence ID" value="NC_005070.1"/>
</dbReference>
<keyword evidence="2" id="KW-1185">Reference proteome</keyword>
<reference evidence="1 2" key="1">
    <citation type="journal article" date="2003" name="Nature">
        <title>The genome of a motile marine Synechococcus.</title>
        <authorList>
            <person name="Palenik B."/>
            <person name="Brahamsha B."/>
            <person name="Larimer F."/>
            <person name="Land M."/>
            <person name="Hauser L."/>
            <person name="Chain P."/>
            <person name="Lamerdin J."/>
            <person name="Regala W."/>
            <person name="Allen E.A."/>
            <person name="McCarren J."/>
            <person name="Paulsen I."/>
            <person name="Dufresne A."/>
            <person name="Partensky F."/>
            <person name="Webb E."/>
            <person name="Waterbury J."/>
        </authorList>
    </citation>
    <scope>NUCLEOTIDE SEQUENCE [LARGE SCALE GENOMIC DNA]</scope>
    <source>
        <strain evidence="1 2">WH8102</strain>
    </source>
</reference>
<dbReference type="eggNOG" id="ENOG5032331">
    <property type="taxonomic scope" value="Bacteria"/>
</dbReference>
<dbReference type="EMBL" id="BX569693">
    <property type="protein sequence ID" value="CAE08016.1"/>
    <property type="molecule type" value="Genomic_DNA"/>
</dbReference>
<dbReference type="KEGG" id="syw:SYNW1501"/>
<proteinExistence type="predicted"/>
<evidence type="ECO:0000313" key="2">
    <source>
        <dbReference type="Proteomes" id="UP000001422"/>
    </source>
</evidence>
<dbReference type="HOGENOM" id="CLU_2425944_0_0_3"/>